<dbReference type="GO" id="GO:0042601">
    <property type="term" value="C:endospore-forming forespore"/>
    <property type="evidence" value="ECO:0007669"/>
    <property type="project" value="TreeGrafter"/>
</dbReference>
<dbReference type="RefSeq" id="WP_006427494.1">
    <property type="nucleotide sequence ID" value="NZ_CAXSPU010000011.1"/>
</dbReference>
<dbReference type="Gene3D" id="3.30.200.20">
    <property type="entry name" value="Phosphorylase Kinase, domain 1"/>
    <property type="match status" value="1"/>
</dbReference>
<keyword evidence="1" id="KW-0946">Virion</keyword>
<dbReference type="InterPro" id="IPR014255">
    <property type="entry name" value="Spore_coat_CotS"/>
</dbReference>
<dbReference type="SUPFAM" id="SSF56112">
    <property type="entry name" value="Protein kinase-like (PK-like)"/>
    <property type="match status" value="1"/>
</dbReference>
<reference evidence="1 2" key="1">
    <citation type="submission" date="2015-09" db="EMBL/GenBank/DDBJ databases">
        <authorList>
            <consortium name="Pathogen Informatics"/>
        </authorList>
    </citation>
    <scope>NUCLEOTIDE SEQUENCE [LARGE SCALE GENOMIC DNA]</scope>
    <source>
        <strain evidence="1 2">2789STDY5834961</strain>
    </source>
</reference>
<protein>
    <submittedName>
        <fullName evidence="1">Coat protein 40 kDa component 2</fullName>
    </submittedName>
</protein>
<dbReference type="PANTHER" id="PTHR39179:SF1">
    <property type="entry name" value="SPORE COAT PROTEIN I"/>
    <property type="match status" value="1"/>
</dbReference>
<keyword evidence="1" id="KW-0167">Capsid protein</keyword>
<dbReference type="EMBL" id="CYXO01000001">
    <property type="protein sequence ID" value="CUM68809.1"/>
    <property type="molecule type" value="Genomic_DNA"/>
</dbReference>
<name>A0A173QU13_9FIRM</name>
<dbReference type="NCBIfam" id="TIGR02906">
    <property type="entry name" value="spore_CotS"/>
    <property type="match status" value="1"/>
</dbReference>
<dbReference type="InterPro" id="IPR047175">
    <property type="entry name" value="CotS-like"/>
</dbReference>
<gene>
    <name evidence="1" type="primary">cotS</name>
    <name evidence="1" type="ORF">ERS852573_00027</name>
</gene>
<sequence>MQEFEQKILEQYDIEVSSTRKVRGAVLCETNKGLFLLKEITTSEKRIPALCELYTRLYEQGYHRIDYVVTNRNGEYISALDNGDRYILKKCFAGRECDIKKTREIFEAAGNLAKLHIIMRYELEHGIPEGTKTDEKYRRHNRELKKVRQFTRKVVPKGEFEFAFLKQFDQMYQWAEAAVEELERSDYEKLYAEEMKKSGMIHGEYNYHNIIMTKEGIATTNFEKFRRDIQVEDLYYFLRKVLEKSGWKIRLGDGMLNAYSAIHPLTEGEMEYLKIRLIYPEKFWKTANSYYCTNKAWISVKNIEKLQTAIRQTEEKKMFLKEVFGFEL</sequence>
<dbReference type="GeneID" id="93135508"/>
<accession>A0A173QU13</accession>
<dbReference type="AlphaFoldDB" id="A0A173QU13"/>
<dbReference type="Gene3D" id="3.90.1200.10">
    <property type="match status" value="1"/>
</dbReference>
<dbReference type="Proteomes" id="UP000095597">
    <property type="component" value="Unassembled WGS sequence"/>
</dbReference>
<dbReference type="PANTHER" id="PTHR39179">
    <property type="entry name" value="SPORE COAT PROTEIN I"/>
    <property type="match status" value="1"/>
</dbReference>
<evidence type="ECO:0000313" key="2">
    <source>
        <dbReference type="Proteomes" id="UP000095597"/>
    </source>
</evidence>
<organism evidence="1 2">
    <name type="scientific">Dorea longicatena</name>
    <dbReference type="NCBI Taxonomy" id="88431"/>
    <lineage>
        <taxon>Bacteria</taxon>
        <taxon>Bacillati</taxon>
        <taxon>Bacillota</taxon>
        <taxon>Clostridia</taxon>
        <taxon>Lachnospirales</taxon>
        <taxon>Lachnospiraceae</taxon>
        <taxon>Dorea</taxon>
    </lineage>
</organism>
<evidence type="ECO:0000313" key="1">
    <source>
        <dbReference type="EMBL" id="CUM68809.1"/>
    </source>
</evidence>
<proteinExistence type="predicted"/>
<dbReference type="InterPro" id="IPR011009">
    <property type="entry name" value="Kinase-like_dom_sf"/>
</dbReference>
<dbReference type="OrthoDB" id="9771902at2"/>